<dbReference type="EC" id="3.4.23.36" evidence="12"/>
<evidence type="ECO:0000256" key="3">
    <source>
        <dbReference type="ARBA" id="ARBA00022670"/>
    </source>
</evidence>
<keyword evidence="8 10" id="KW-0472">Membrane</keyword>
<comment type="caution">
    <text evidence="12">The sequence shown here is derived from an EMBL/GenBank/DDBJ whole genome shotgun (WGS) entry which is preliminary data.</text>
</comment>
<evidence type="ECO:0000313" key="12">
    <source>
        <dbReference type="EMBL" id="MBS8121558.1"/>
    </source>
</evidence>
<evidence type="ECO:0000259" key="11">
    <source>
        <dbReference type="Pfam" id="PF00069"/>
    </source>
</evidence>
<feature type="transmembrane region" description="Helical" evidence="10">
    <location>
        <begin position="261"/>
        <end position="281"/>
    </location>
</feature>
<keyword evidence="3" id="KW-0645">Protease</keyword>
<evidence type="ECO:0000256" key="7">
    <source>
        <dbReference type="ARBA" id="ARBA00022989"/>
    </source>
</evidence>
<dbReference type="SUPFAM" id="SSF56112">
    <property type="entry name" value="Protein kinase-like (PK-like)"/>
    <property type="match status" value="1"/>
</dbReference>
<evidence type="ECO:0000256" key="5">
    <source>
        <dbReference type="ARBA" id="ARBA00022750"/>
    </source>
</evidence>
<comment type="similarity">
    <text evidence="1 9">Belongs to the peptidase A8 family.</text>
</comment>
<dbReference type="PANTHER" id="PTHR33695:SF1">
    <property type="entry name" value="LIPOPROTEIN SIGNAL PEPTIDASE"/>
    <property type="match status" value="1"/>
</dbReference>
<dbReference type="Gene3D" id="1.10.510.10">
    <property type="entry name" value="Transferase(Phosphotransferase) domain 1"/>
    <property type="match status" value="1"/>
</dbReference>
<evidence type="ECO:0000256" key="1">
    <source>
        <dbReference type="ARBA" id="ARBA00006139"/>
    </source>
</evidence>
<protein>
    <submittedName>
        <fullName evidence="12">Lipoprotein signal peptidase</fullName>
        <ecNumber evidence="12">3.4.23.36</ecNumber>
    </submittedName>
</protein>
<dbReference type="Proteomes" id="UP000680365">
    <property type="component" value="Unassembled WGS sequence"/>
</dbReference>
<dbReference type="GO" id="GO:0004190">
    <property type="term" value="F:aspartic-type endopeptidase activity"/>
    <property type="evidence" value="ECO:0007669"/>
    <property type="project" value="UniProtKB-EC"/>
</dbReference>
<dbReference type="InterPro" id="IPR000719">
    <property type="entry name" value="Prot_kinase_dom"/>
</dbReference>
<feature type="transmembrane region" description="Helical" evidence="10">
    <location>
        <begin position="293"/>
        <end position="312"/>
    </location>
</feature>
<keyword evidence="2" id="KW-1003">Cell membrane</keyword>
<evidence type="ECO:0000313" key="13">
    <source>
        <dbReference type="Proteomes" id="UP000680365"/>
    </source>
</evidence>
<keyword evidence="12" id="KW-0449">Lipoprotein</keyword>
<reference evidence="12 13" key="1">
    <citation type="journal article" date="2021" name="Nat. Commun.">
        <title>Reductive evolution and unique predatory mode in the CPR bacterium Vampirococcus lugosii.</title>
        <authorList>
            <person name="Moreira D."/>
            <person name="Zivanovic Y."/>
            <person name="Lopez-Archilla A.I."/>
            <person name="Iniesto M."/>
            <person name="Lopez-Garcia P."/>
        </authorList>
    </citation>
    <scope>NUCLEOTIDE SEQUENCE [LARGE SCALE GENOMIC DNA]</scope>
    <source>
        <strain evidence="12">Chiprana</strain>
    </source>
</reference>
<dbReference type="Gene3D" id="3.30.200.20">
    <property type="entry name" value="Phosphorylase Kinase, domain 1"/>
    <property type="match status" value="1"/>
</dbReference>
<evidence type="ECO:0000256" key="8">
    <source>
        <dbReference type="ARBA" id="ARBA00023136"/>
    </source>
</evidence>
<dbReference type="RefSeq" id="WP_213348212.1">
    <property type="nucleotide sequence ID" value="NZ_JAEDAM010000005.1"/>
</dbReference>
<dbReference type="EMBL" id="JAEDAM010000005">
    <property type="protein sequence ID" value="MBS8121558.1"/>
    <property type="molecule type" value="Genomic_DNA"/>
</dbReference>
<evidence type="ECO:0000256" key="10">
    <source>
        <dbReference type="SAM" id="Phobius"/>
    </source>
</evidence>
<organism evidence="12 13">
    <name type="scientific">Candidatus Vampirococcus lugosii</name>
    <dbReference type="NCBI Taxonomy" id="2789015"/>
    <lineage>
        <taxon>Bacteria</taxon>
        <taxon>Candidatus Absconditibacteriota</taxon>
        <taxon>Vampirococcus</taxon>
    </lineage>
</organism>
<dbReference type="PRINTS" id="PR00781">
    <property type="entry name" value="LIPOSIGPTASE"/>
</dbReference>
<feature type="transmembrane region" description="Helical" evidence="10">
    <location>
        <begin position="187"/>
        <end position="208"/>
    </location>
</feature>
<dbReference type="PROSITE" id="PS00855">
    <property type="entry name" value="SPASE_II"/>
    <property type="match status" value="1"/>
</dbReference>
<evidence type="ECO:0000256" key="9">
    <source>
        <dbReference type="RuleBase" id="RU004181"/>
    </source>
</evidence>
<evidence type="ECO:0000256" key="4">
    <source>
        <dbReference type="ARBA" id="ARBA00022692"/>
    </source>
</evidence>
<evidence type="ECO:0000256" key="6">
    <source>
        <dbReference type="ARBA" id="ARBA00022801"/>
    </source>
</evidence>
<name>A0ABS5QJW9_9BACT</name>
<dbReference type="Pfam" id="PF00069">
    <property type="entry name" value="Pkinase"/>
    <property type="match status" value="1"/>
</dbReference>
<keyword evidence="6 12" id="KW-0378">Hydrolase</keyword>
<dbReference type="InterPro" id="IPR001872">
    <property type="entry name" value="Peptidase_A8"/>
</dbReference>
<keyword evidence="7 10" id="KW-1133">Transmembrane helix</keyword>
<proteinExistence type="inferred from homology"/>
<dbReference type="InterPro" id="IPR011009">
    <property type="entry name" value="Kinase-like_dom_sf"/>
</dbReference>
<keyword evidence="4 10" id="KW-0812">Transmembrane</keyword>
<evidence type="ECO:0000256" key="2">
    <source>
        <dbReference type="ARBA" id="ARBA00022475"/>
    </source>
</evidence>
<dbReference type="PANTHER" id="PTHR33695">
    <property type="entry name" value="LIPOPROTEIN SIGNAL PEPTIDASE"/>
    <property type="match status" value="1"/>
</dbReference>
<keyword evidence="5" id="KW-0064">Aspartyl protease</keyword>
<sequence>MEKIGQGRRGEVYIYEKGNKKIAKKIALDQTKKASILKEIDIIKKLNNNGIKFVPQIESIGENYFEYQYIEGESFDKIFDKSTNFKKKKLIKSLLQKIYILDKLGVIHGEMIRPFSNILVDKKNNINIIDFERGTIGDFTGKNMRSFSQWLKNQKYLDIDDLKKIGKLKSIKEIYLYIKRKIEYIPICYSIIFIFLLVILDLFTKYIFYDLGYFQFLPFIKQAFNEGISWGISVNYSIVYFLTFFSTIFFIFLLKKNWISSFIFVLLFAGTIGNLIDRLYLGGVRDFISILDFPIFNFADMYLSFAILYILYEEFIKK</sequence>
<feature type="transmembrane region" description="Helical" evidence="10">
    <location>
        <begin position="228"/>
        <end position="254"/>
    </location>
</feature>
<keyword evidence="13" id="KW-1185">Reference proteome</keyword>
<gene>
    <name evidence="12" type="ORF">VAMP_8n159</name>
</gene>
<feature type="domain" description="Protein kinase" evidence="11">
    <location>
        <begin position="2"/>
        <end position="132"/>
    </location>
</feature>
<dbReference type="Pfam" id="PF01252">
    <property type="entry name" value="Peptidase_A8"/>
    <property type="match status" value="1"/>
</dbReference>
<accession>A0ABS5QJW9</accession>